<evidence type="ECO:0000259" key="1">
    <source>
        <dbReference type="Pfam" id="PF18186"/>
    </source>
</evidence>
<evidence type="ECO:0000313" key="2">
    <source>
        <dbReference type="EMBL" id="MDK7356650.1"/>
    </source>
</evidence>
<sequence>MDYRSILKGQIREVYGKVVYTYTTHIEMLNLLLKKNRCHKNVQIAMTAISTGGFLGDIVANIPYSQLIAGVFAAISLGFNLYFREQNLEDLISRHRGTINDLWYLREKYLSLLTDFDILDDNSIRVRRDSLGKETLDIYRIAPNTNSKAYERAQKNLKENEFQFFRPEEIDQMLPEALRQIRN</sequence>
<dbReference type="InterPro" id="IPR040811">
    <property type="entry name" value="SLATT_4"/>
</dbReference>
<dbReference type="Pfam" id="PF18186">
    <property type="entry name" value="SLATT_4"/>
    <property type="match status" value="1"/>
</dbReference>
<protein>
    <submittedName>
        <fullName evidence="2">SLATT domain-containing protein</fullName>
    </submittedName>
</protein>
<dbReference type="RefSeq" id="WP_285416907.1">
    <property type="nucleotide sequence ID" value="NZ_JASORJ010000003.1"/>
</dbReference>
<dbReference type="AlphaFoldDB" id="A0AAJ1Q9B1"/>
<gene>
    <name evidence="2" type="ORF">QP520_03305</name>
</gene>
<proteinExistence type="predicted"/>
<dbReference type="NCBIfam" id="NF033632">
    <property type="entry name" value="SLATT_4"/>
    <property type="match status" value="1"/>
</dbReference>
<feature type="domain" description="SMODS and SLOG-associating 2TM effector" evidence="1">
    <location>
        <begin position="7"/>
        <end position="169"/>
    </location>
</feature>
<accession>A0AAJ1Q9B1</accession>
<dbReference type="EMBL" id="JASORJ010000003">
    <property type="protein sequence ID" value="MDK7356650.1"/>
    <property type="molecule type" value="Genomic_DNA"/>
</dbReference>
<evidence type="ECO:0000313" key="3">
    <source>
        <dbReference type="Proteomes" id="UP001236274"/>
    </source>
</evidence>
<reference evidence="2" key="1">
    <citation type="submission" date="2023-05" db="EMBL/GenBank/DDBJ databases">
        <title>Cataloging the Phylogenetic Diversity of Human Bladder Bacteria.</title>
        <authorList>
            <person name="Du J."/>
        </authorList>
    </citation>
    <scope>NUCLEOTIDE SEQUENCE</scope>
    <source>
        <strain evidence="2">UMB10101</strain>
    </source>
</reference>
<dbReference type="Proteomes" id="UP001236274">
    <property type="component" value="Unassembled WGS sequence"/>
</dbReference>
<comment type="caution">
    <text evidence="2">The sequence shown here is derived from an EMBL/GenBank/DDBJ whole genome shotgun (WGS) entry which is preliminary data.</text>
</comment>
<name>A0AAJ1Q9B1_9FIRM</name>
<organism evidence="2 3">
    <name type="scientific">Veillonella atypica</name>
    <dbReference type="NCBI Taxonomy" id="39777"/>
    <lineage>
        <taxon>Bacteria</taxon>
        <taxon>Bacillati</taxon>
        <taxon>Bacillota</taxon>
        <taxon>Negativicutes</taxon>
        <taxon>Veillonellales</taxon>
        <taxon>Veillonellaceae</taxon>
        <taxon>Veillonella</taxon>
    </lineage>
</organism>